<comment type="subcellular location">
    <subcellularLocation>
        <location evidence="5 6">Cytoplasm</location>
    </subcellularLocation>
</comment>
<keyword evidence="1 5" id="KW-0963">Cytoplasm</keyword>
<comment type="catalytic activity">
    <reaction evidence="5 6">
        <text>Exonucleolytic cleavage in either 5'- to 3'- or 3'- to 5'-direction to yield nucleoside 5'-phosphates.</text>
        <dbReference type="EC" id="3.1.11.6"/>
    </reaction>
</comment>
<evidence type="ECO:0000256" key="3">
    <source>
        <dbReference type="ARBA" id="ARBA00022801"/>
    </source>
</evidence>
<feature type="domain" description="OB-fold nucleic acid binding" evidence="8">
    <location>
        <begin position="6"/>
        <end position="99"/>
    </location>
</feature>
<dbReference type="EMBL" id="VUNR01000017">
    <property type="protein sequence ID" value="MSU09130.1"/>
    <property type="molecule type" value="Genomic_DNA"/>
</dbReference>
<dbReference type="NCBIfam" id="TIGR00237">
    <property type="entry name" value="xseA"/>
    <property type="match status" value="1"/>
</dbReference>
<dbReference type="GO" id="GO:0009318">
    <property type="term" value="C:exodeoxyribonuclease VII complex"/>
    <property type="evidence" value="ECO:0007669"/>
    <property type="project" value="UniProtKB-UniRule"/>
</dbReference>
<dbReference type="PANTHER" id="PTHR30008:SF0">
    <property type="entry name" value="EXODEOXYRIBONUCLEASE 7 LARGE SUBUNIT"/>
    <property type="match status" value="1"/>
</dbReference>
<evidence type="ECO:0000256" key="4">
    <source>
        <dbReference type="ARBA" id="ARBA00022839"/>
    </source>
</evidence>
<dbReference type="GO" id="GO:0006308">
    <property type="term" value="P:DNA catabolic process"/>
    <property type="evidence" value="ECO:0007669"/>
    <property type="project" value="UniProtKB-UniRule"/>
</dbReference>
<dbReference type="CDD" id="cd04489">
    <property type="entry name" value="ExoVII_LU_OBF"/>
    <property type="match status" value="1"/>
</dbReference>
<dbReference type="AlphaFoldDB" id="A0A6I2UHS4"/>
<dbReference type="Pfam" id="PF13742">
    <property type="entry name" value="tRNA_anti_2"/>
    <property type="match status" value="1"/>
</dbReference>
<accession>A0A6I2UHS4</accession>
<dbReference type="GO" id="GO:0003676">
    <property type="term" value="F:nucleic acid binding"/>
    <property type="evidence" value="ECO:0007669"/>
    <property type="project" value="InterPro"/>
</dbReference>
<dbReference type="Proteomes" id="UP000433181">
    <property type="component" value="Unassembled WGS sequence"/>
</dbReference>
<evidence type="ECO:0000256" key="5">
    <source>
        <dbReference type="HAMAP-Rule" id="MF_00378"/>
    </source>
</evidence>
<evidence type="ECO:0000256" key="2">
    <source>
        <dbReference type="ARBA" id="ARBA00022722"/>
    </source>
</evidence>
<dbReference type="EC" id="3.1.11.6" evidence="5"/>
<dbReference type="InterPro" id="IPR020579">
    <property type="entry name" value="Exonuc_VII_lsu_C"/>
</dbReference>
<dbReference type="PANTHER" id="PTHR30008">
    <property type="entry name" value="EXODEOXYRIBONUCLEASE 7 LARGE SUBUNIT"/>
    <property type="match status" value="1"/>
</dbReference>
<evidence type="ECO:0000256" key="6">
    <source>
        <dbReference type="RuleBase" id="RU004355"/>
    </source>
</evidence>
<keyword evidence="2 5" id="KW-0540">Nuclease</keyword>
<organism evidence="9 10">
    <name type="scientific">Anaerovibrio slackiae</name>
    <dbReference type="NCBI Taxonomy" id="2652309"/>
    <lineage>
        <taxon>Bacteria</taxon>
        <taxon>Bacillati</taxon>
        <taxon>Bacillota</taxon>
        <taxon>Negativicutes</taxon>
        <taxon>Selenomonadales</taxon>
        <taxon>Selenomonadaceae</taxon>
        <taxon>Anaerovibrio</taxon>
    </lineage>
</organism>
<evidence type="ECO:0000259" key="8">
    <source>
        <dbReference type="Pfam" id="PF13742"/>
    </source>
</evidence>
<comment type="function">
    <text evidence="5">Bidirectionally degrades single-stranded DNA into large acid-insoluble oligonucleotides, which are then degraded further into small acid-soluble oligonucleotides.</text>
</comment>
<name>A0A6I2UHS4_9FIRM</name>
<keyword evidence="10" id="KW-1185">Reference proteome</keyword>
<protein>
    <recommendedName>
        <fullName evidence="5">Exodeoxyribonuclease 7 large subunit</fullName>
        <ecNumber evidence="5">3.1.11.6</ecNumber>
    </recommendedName>
    <alternativeName>
        <fullName evidence="5">Exodeoxyribonuclease VII large subunit</fullName>
        <shortName evidence="5">Exonuclease VII large subunit</shortName>
    </alternativeName>
</protein>
<evidence type="ECO:0000259" key="7">
    <source>
        <dbReference type="Pfam" id="PF02601"/>
    </source>
</evidence>
<dbReference type="InterPro" id="IPR003753">
    <property type="entry name" value="Exonuc_VII_L"/>
</dbReference>
<dbReference type="InterPro" id="IPR025824">
    <property type="entry name" value="OB-fold_nuc-bd_dom"/>
</dbReference>
<feature type="domain" description="Exonuclease VII large subunit C-terminal" evidence="7">
    <location>
        <begin position="123"/>
        <end position="345"/>
    </location>
</feature>
<evidence type="ECO:0000313" key="9">
    <source>
        <dbReference type="EMBL" id="MSU09130.1"/>
    </source>
</evidence>
<dbReference type="Pfam" id="PF02601">
    <property type="entry name" value="Exonuc_VII_L"/>
    <property type="match status" value="1"/>
</dbReference>
<comment type="subunit">
    <text evidence="5">Heterooligomer composed of large and small subunits.</text>
</comment>
<comment type="caution">
    <text evidence="9">The sequence shown here is derived from an EMBL/GenBank/DDBJ whole genome shotgun (WGS) entry which is preliminary data.</text>
</comment>
<evidence type="ECO:0000256" key="1">
    <source>
        <dbReference type="ARBA" id="ARBA00022490"/>
    </source>
</evidence>
<gene>
    <name evidence="5" type="primary">xseA</name>
    <name evidence="9" type="ORF">FYJ84_09050</name>
</gene>
<comment type="similarity">
    <text evidence="5 6">Belongs to the XseA family.</text>
</comment>
<dbReference type="RefSeq" id="WP_154407296.1">
    <property type="nucleotide sequence ID" value="NZ_VUNR01000017.1"/>
</dbReference>
<reference evidence="9 10" key="1">
    <citation type="submission" date="2019-08" db="EMBL/GenBank/DDBJ databases">
        <title>In-depth cultivation of the pig gut microbiome towards novel bacterial diversity and tailored functional studies.</title>
        <authorList>
            <person name="Wylensek D."/>
            <person name="Hitch T.C.A."/>
            <person name="Clavel T."/>
        </authorList>
    </citation>
    <scope>NUCLEOTIDE SEQUENCE [LARGE SCALE GENOMIC DNA]</scope>
    <source>
        <strain evidence="9 10">WCA-693-APC-5D-A</strain>
    </source>
</reference>
<dbReference type="HAMAP" id="MF_00378">
    <property type="entry name" value="Exonuc_7_L"/>
    <property type="match status" value="1"/>
</dbReference>
<keyword evidence="4 5" id="KW-0269">Exonuclease</keyword>
<evidence type="ECO:0000313" key="10">
    <source>
        <dbReference type="Proteomes" id="UP000433181"/>
    </source>
</evidence>
<dbReference type="GO" id="GO:0005737">
    <property type="term" value="C:cytoplasm"/>
    <property type="evidence" value="ECO:0007669"/>
    <property type="project" value="UniProtKB-SubCell"/>
</dbReference>
<proteinExistence type="inferred from homology"/>
<dbReference type="GO" id="GO:0008855">
    <property type="term" value="F:exodeoxyribonuclease VII activity"/>
    <property type="evidence" value="ECO:0007669"/>
    <property type="project" value="UniProtKB-UniRule"/>
</dbReference>
<keyword evidence="3 5" id="KW-0378">Hydrolase</keyword>
<sequence>MAGTVTVSELTRYLANLIGGDHALRNVAVTGEISNFKRYSSGHCYFNLKDKGGIIPCVMFRGNAARMRFQPQDGMQVIAAGSVNVYAEGGKYQLYVSSMVPDGIGDLAAAFEQLKARLAGEGLFDEAHKQPLPLYPKRIGIVTSPTGAVLRDIFRVSKLRFPGIQLVLRPVQVQGAGSAEQIAAAVDFFNEKYPVDVLIVGRGGGSMEDLWSFNEEIVVRAIYRSRIPVISAVGHETDFTLADFVADRRAATPSQAAEFAVRDAGELARYLAGLERRMTISARNFFDSRYRRIEDLMGRQVFRQPKLMLAQRQQGADMLRERLIAAAASEIKNRRQRISHLIDKLELVNPAGVLRRGYGLVQRQDGTVVSSIGKVSVDDVVKIRVADGSLEACVTQIEEV</sequence>
<dbReference type="GeneID" id="96779064"/>